<dbReference type="AlphaFoldDB" id="A0A803R0E7"/>
<accession>A0A803R0E7</accession>
<proteinExistence type="predicted"/>
<dbReference type="EMBL" id="UZAU01000300">
    <property type="status" value="NOT_ANNOTATED_CDS"/>
    <property type="molecule type" value="Genomic_DNA"/>
</dbReference>
<protein>
    <submittedName>
        <fullName evidence="2">Uncharacterized protein</fullName>
    </submittedName>
</protein>
<dbReference type="EnsemblPlants" id="novel_model_3578_5bd9a17a.1.5bd9b138">
    <property type="protein sequence ID" value="cds.novel_model_3578_5bd9a17a.1.5bd9b138"/>
    <property type="gene ID" value="novel_gene_1905_5bd9a17a"/>
</dbReference>
<feature type="region of interest" description="Disordered" evidence="1">
    <location>
        <begin position="111"/>
        <end position="135"/>
    </location>
</feature>
<evidence type="ECO:0000313" key="2">
    <source>
        <dbReference type="EnsemblPlants" id="cds.novel_model_3578_5bd9a17a.1.5bd9b138"/>
    </source>
</evidence>
<name>A0A803R0E7_CANSA</name>
<sequence>MAYSTEPNIFYCSYEHDATLTDEDHIASEDSFYSCPFFNSSDYHQDELLHALIPSSCREEAFSATNPWNENVETEEVYEGEQQPPNSCYGNWLSKYQSVFNGCWEENYGSVGNENDNGSENSEQANPNHQEQNNRHFTHQDEDGEYYNPWSDSWLEYGFENDCSNYGGEEDNAAYSSGLPEVGVCEGLFGYWPCLYRTT</sequence>
<dbReference type="Proteomes" id="UP000596661">
    <property type="component" value="Chromosome 3"/>
</dbReference>
<reference evidence="2" key="2">
    <citation type="submission" date="2021-03" db="UniProtKB">
        <authorList>
            <consortium name="EnsemblPlants"/>
        </authorList>
    </citation>
    <scope>IDENTIFICATION</scope>
</reference>
<reference evidence="2" key="1">
    <citation type="submission" date="2018-11" db="EMBL/GenBank/DDBJ databases">
        <authorList>
            <person name="Grassa J C."/>
        </authorList>
    </citation>
    <scope>NUCLEOTIDE SEQUENCE [LARGE SCALE GENOMIC DNA]</scope>
</reference>
<dbReference type="OMA" id="ETETHGW"/>
<feature type="compositionally biased region" description="Low complexity" evidence="1">
    <location>
        <begin position="111"/>
        <end position="123"/>
    </location>
</feature>
<evidence type="ECO:0000256" key="1">
    <source>
        <dbReference type="SAM" id="MobiDB-lite"/>
    </source>
</evidence>
<organism evidence="2 3">
    <name type="scientific">Cannabis sativa</name>
    <name type="common">Hemp</name>
    <name type="synonym">Marijuana</name>
    <dbReference type="NCBI Taxonomy" id="3483"/>
    <lineage>
        <taxon>Eukaryota</taxon>
        <taxon>Viridiplantae</taxon>
        <taxon>Streptophyta</taxon>
        <taxon>Embryophyta</taxon>
        <taxon>Tracheophyta</taxon>
        <taxon>Spermatophyta</taxon>
        <taxon>Magnoliopsida</taxon>
        <taxon>eudicotyledons</taxon>
        <taxon>Gunneridae</taxon>
        <taxon>Pentapetalae</taxon>
        <taxon>rosids</taxon>
        <taxon>fabids</taxon>
        <taxon>Rosales</taxon>
        <taxon>Cannabaceae</taxon>
        <taxon>Cannabis</taxon>
    </lineage>
</organism>
<evidence type="ECO:0000313" key="3">
    <source>
        <dbReference type="Proteomes" id="UP000596661"/>
    </source>
</evidence>
<keyword evidence="3" id="KW-1185">Reference proteome</keyword>
<dbReference type="Gramene" id="novel_model_3578_5bd9a17a.1.5bd9b138">
    <property type="protein sequence ID" value="cds.novel_model_3578_5bd9a17a.1.5bd9b138"/>
    <property type="gene ID" value="novel_gene_1905_5bd9a17a"/>
</dbReference>